<comment type="caution">
    <text evidence="3">The sequence shown here is derived from an EMBL/GenBank/DDBJ whole genome shotgun (WGS) entry which is preliminary data.</text>
</comment>
<name>A0ABT6FE34_9BACT</name>
<feature type="compositionally biased region" description="Basic and acidic residues" evidence="1">
    <location>
        <begin position="25"/>
        <end position="37"/>
    </location>
</feature>
<sequence>MQDSPNQAAAQKLAREMASWNPIELRVRRESPPRTDDSSPTPGPPVVEHFHLIQAPGRFRLESRTRPVDQPRALYVSIEFVHGTHVESVFRIEEPGRTSRESVRVGADSGFRVASDGVSTRPEPIAAFYLGTTPLDKVLPAAQFVGADRILDRSCDGFLLTPEVEPGSTPPFFVYWLDRETGVPLRVESHSQWVDYAQHRPRSTWSAGSLDEIDGRHFPRNSTLVVHDWSDPERPSSRIDHTTVVEEVALQREHPVATFRAPPSKDAYLVGEAATTVASSPLRARYPIETGEWFAAAGAWIGLAFIVAAVLSGWVAFRRPHSKKPASKGGWDSLD</sequence>
<organism evidence="3 4">
    <name type="scientific">Paludisphaera mucosa</name>
    <dbReference type="NCBI Taxonomy" id="3030827"/>
    <lineage>
        <taxon>Bacteria</taxon>
        <taxon>Pseudomonadati</taxon>
        <taxon>Planctomycetota</taxon>
        <taxon>Planctomycetia</taxon>
        <taxon>Isosphaerales</taxon>
        <taxon>Isosphaeraceae</taxon>
        <taxon>Paludisphaera</taxon>
    </lineage>
</organism>
<dbReference type="Proteomes" id="UP001216907">
    <property type="component" value="Unassembled WGS sequence"/>
</dbReference>
<dbReference type="RefSeq" id="WP_277862134.1">
    <property type="nucleotide sequence ID" value="NZ_JARRAG010000002.1"/>
</dbReference>
<feature type="region of interest" description="Disordered" evidence="1">
    <location>
        <begin position="1"/>
        <end position="47"/>
    </location>
</feature>
<dbReference type="EMBL" id="JARRAG010000002">
    <property type="protein sequence ID" value="MDG3005804.1"/>
    <property type="molecule type" value="Genomic_DNA"/>
</dbReference>
<feature type="transmembrane region" description="Helical" evidence="2">
    <location>
        <begin position="293"/>
        <end position="317"/>
    </location>
</feature>
<reference evidence="3 4" key="1">
    <citation type="submission" date="2023-03" db="EMBL/GenBank/DDBJ databases">
        <title>Paludisphaera mucosa sp. nov. a novel planctomycete from northern fen.</title>
        <authorList>
            <person name="Ivanova A."/>
        </authorList>
    </citation>
    <scope>NUCLEOTIDE SEQUENCE [LARGE SCALE GENOMIC DNA]</scope>
    <source>
        <strain evidence="3 4">Pla2</strain>
    </source>
</reference>
<gene>
    <name evidence="3" type="ORF">PZE19_18610</name>
</gene>
<protein>
    <submittedName>
        <fullName evidence="3">Uncharacterized protein</fullName>
    </submittedName>
</protein>
<keyword evidence="2" id="KW-0812">Transmembrane</keyword>
<keyword evidence="4" id="KW-1185">Reference proteome</keyword>
<accession>A0ABT6FE34</accession>
<evidence type="ECO:0000313" key="3">
    <source>
        <dbReference type="EMBL" id="MDG3005804.1"/>
    </source>
</evidence>
<keyword evidence="2" id="KW-1133">Transmembrane helix</keyword>
<proteinExistence type="predicted"/>
<evidence type="ECO:0000256" key="1">
    <source>
        <dbReference type="SAM" id="MobiDB-lite"/>
    </source>
</evidence>
<keyword evidence="2" id="KW-0472">Membrane</keyword>
<evidence type="ECO:0000256" key="2">
    <source>
        <dbReference type="SAM" id="Phobius"/>
    </source>
</evidence>
<evidence type="ECO:0000313" key="4">
    <source>
        <dbReference type="Proteomes" id="UP001216907"/>
    </source>
</evidence>